<dbReference type="Proteomes" id="UP000005240">
    <property type="component" value="Unassembled WGS sequence"/>
</dbReference>
<evidence type="ECO:0000256" key="1">
    <source>
        <dbReference type="SAM" id="MobiDB-lite"/>
    </source>
</evidence>
<feature type="compositionally biased region" description="Low complexity" evidence="1">
    <location>
        <begin position="39"/>
        <end position="50"/>
    </location>
</feature>
<reference evidence="3 4" key="3">
    <citation type="journal article" date="2017" name="G3 (Bethesda)">
        <title>Comparative analysis highlights variable genome content of wheat rusts and divergence of the mating loci.</title>
        <authorList>
            <person name="Cuomo C.A."/>
            <person name="Bakkeren G."/>
            <person name="Khalil H.B."/>
            <person name="Panwar V."/>
            <person name="Joly D."/>
            <person name="Linning R."/>
            <person name="Sakthikumar S."/>
            <person name="Song X."/>
            <person name="Adiconis X."/>
            <person name="Fan L."/>
            <person name="Goldberg J.M."/>
            <person name="Levin J.Z."/>
            <person name="Young S."/>
            <person name="Zeng Q."/>
            <person name="Anikster Y."/>
            <person name="Bruce M."/>
            <person name="Wang M."/>
            <person name="Yin C."/>
            <person name="McCallum B."/>
            <person name="Szabo L.J."/>
            <person name="Hulbert S."/>
            <person name="Chen X."/>
            <person name="Fellers J.P."/>
        </authorList>
    </citation>
    <scope>NUCLEOTIDE SEQUENCE</scope>
    <source>
        <strain evidence="3">isolate 1-1 / race 1 (BBBD)</strain>
        <strain evidence="4">Isolate 1-1 / race 1 (BBBD)</strain>
    </source>
</reference>
<accession>A0A180GDP7</accession>
<dbReference type="AlphaFoldDB" id="A0A180GDP7"/>
<feature type="compositionally biased region" description="Basic residues" evidence="1">
    <location>
        <begin position="70"/>
        <end position="85"/>
    </location>
</feature>
<feature type="compositionally biased region" description="Basic and acidic residues" evidence="1">
    <location>
        <begin position="51"/>
        <end position="64"/>
    </location>
</feature>
<dbReference type="EMBL" id="ADAS02000097">
    <property type="protein sequence ID" value="OAV90659.1"/>
    <property type="molecule type" value="Genomic_DNA"/>
</dbReference>
<feature type="compositionally biased region" description="Basic and acidic residues" evidence="1">
    <location>
        <begin position="93"/>
        <end position="112"/>
    </location>
</feature>
<reference evidence="2" key="1">
    <citation type="submission" date="2009-11" db="EMBL/GenBank/DDBJ databases">
        <authorList>
            <consortium name="The Broad Institute Genome Sequencing Platform"/>
            <person name="Ward D."/>
            <person name="Feldgarden M."/>
            <person name="Earl A."/>
            <person name="Young S.K."/>
            <person name="Zeng Q."/>
            <person name="Koehrsen M."/>
            <person name="Alvarado L."/>
            <person name="Berlin A."/>
            <person name="Bochicchio J."/>
            <person name="Borenstein D."/>
            <person name="Chapman S.B."/>
            <person name="Chen Z."/>
            <person name="Engels R."/>
            <person name="Freedman E."/>
            <person name="Gellesch M."/>
            <person name="Goldberg J."/>
            <person name="Griggs A."/>
            <person name="Gujja S."/>
            <person name="Heilman E."/>
            <person name="Heiman D."/>
            <person name="Hepburn T."/>
            <person name="Howarth C."/>
            <person name="Jen D."/>
            <person name="Larson L."/>
            <person name="Lewis B."/>
            <person name="Mehta T."/>
            <person name="Park D."/>
            <person name="Pearson M."/>
            <person name="Roberts A."/>
            <person name="Saif S."/>
            <person name="Shea T."/>
            <person name="Shenoy N."/>
            <person name="Sisk P."/>
            <person name="Stolte C."/>
            <person name="Sykes S."/>
            <person name="Thomson T."/>
            <person name="Walk T."/>
            <person name="White J."/>
            <person name="Yandava C."/>
            <person name="Izard J."/>
            <person name="Baranova O.V."/>
            <person name="Blanton J.M."/>
            <person name="Tanner A.C."/>
            <person name="Dewhirst F.E."/>
            <person name="Haas B."/>
            <person name="Nusbaum C."/>
            <person name="Birren B."/>
        </authorList>
    </citation>
    <scope>NUCLEOTIDE SEQUENCE [LARGE SCALE GENOMIC DNA]</scope>
    <source>
        <strain evidence="2">1-1 BBBD Race 1</strain>
    </source>
</reference>
<keyword evidence="4" id="KW-1185">Reference proteome</keyword>
<reference evidence="3" key="4">
    <citation type="submission" date="2025-05" db="UniProtKB">
        <authorList>
            <consortium name="EnsemblFungi"/>
        </authorList>
    </citation>
    <scope>IDENTIFICATION</scope>
    <source>
        <strain evidence="3">isolate 1-1 / race 1 (BBBD)</strain>
    </source>
</reference>
<feature type="compositionally biased region" description="Gly residues" evidence="1">
    <location>
        <begin position="22"/>
        <end position="35"/>
    </location>
</feature>
<feature type="region of interest" description="Disordered" evidence="1">
    <location>
        <begin position="20"/>
        <end position="112"/>
    </location>
</feature>
<protein>
    <submittedName>
        <fullName evidence="2 3">Uncharacterized protein</fullName>
    </submittedName>
</protein>
<name>A0A180GDP7_PUCT1</name>
<proteinExistence type="predicted"/>
<dbReference type="EnsemblFungi" id="PTTG_09464-t43_1">
    <property type="protein sequence ID" value="PTTG_09464-t43_1-p1"/>
    <property type="gene ID" value="PTTG_09464"/>
</dbReference>
<evidence type="ECO:0000313" key="4">
    <source>
        <dbReference type="Proteomes" id="UP000005240"/>
    </source>
</evidence>
<dbReference type="VEuPathDB" id="FungiDB:PTTG_09464"/>
<evidence type="ECO:0000313" key="3">
    <source>
        <dbReference type="EnsemblFungi" id="PTTG_09464-t43_1-p1"/>
    </source>
</evidence>
<evidence type="ECO:0000313" key="2">
    <source>
        <dbReference type="EMBL" id="OAV90659.1"/>
    </source>
</evidence>
<reference evidence="2" key="2">
    <citation type="submission" date="2016-05" db="EMBL/GenBank/DDBJ databases">
        <title>Comparative analysis highlights variable genome content of wheat rusts and divergence of the mating loci.</title>
        <authorList>
            <person name="Cuomo C.A."/>
            <person name="Bakkeren G."/>
            <person name="Szabo L."/>
            <person name="Khalil H."/>
            <person name="Joly D."/>
            <person name="Goldberg J."/>
            <person name="Young S."/>
            <person name="Zeng Q."/>
            <person name="Fellers J."/>
        </authorList>
    </citation>
    <scope>NUCLEOTIDE SEQUENCE [LARGE SCALE GENOMIC DNA]</scope>
    <source>
        <strain evidence="2">1-1 BBBD Race 1</strain>
    </source>
</reference>
<gene>
    <name evidence="2" type="ORF">PTTG_09464</name>
</gene>
<sequence length="470" mass="50724">MFNSIAAATSAVKVAAGLSIGDTGGQADGEAGGQSQGVTGTQEELEPPTTQEDKQASGGAEDKPAPAPPKKTKKVTVKAPARRSTRATSKQPGEQEKDNEQGGGEDREEGRGTGIEEFRELLGEEVRGQGNGKGTAGNPVGAEEEIQVIGGMKGRVDLQGTMLEVIGRALAAKAAGQSGKATMLFKICKGLGNTIAGNQATPLPLSSTLATQMLGGSIQPVATPSLPPPAMTLFNPATLDQHHGFKIPTPAPAITPRVWDYKEMTVSTGPETVVLFDDAAIPNNYDIGLPQFFVKNLLEFRAPLPLTIFNKWWQEQAFLHHAKKRDKSDAASGDRLRYTGFPYPSEYLQTYQEWFVNHQGFLRAFSKIPSHRNLANWLVGHKRNADGIIRQEGFMTALRYNIHVRMNALCHWVPVPGGRLSVANISIFRTKIVQEVHAKTVRFGKTKFTNNPYAAGGCRFGWDPTTGQQA</sequence>
<organism evidence="2">
    <name type="scientific">Puccinia triticina (isolate 1-1 / race 1 (BBBD))</name>
    <name type="common">Brown leaf rust fungus</name>
    <dbReference type="NCBI Taxonomy" id="630390"/>
    <lineage>
        <taxon>Eukaryota</taxon>
        <taxon>Fungi</taxon>
        <taxon>Dikarya</taxon>
        <taxon>Basidiomycota</taxon>
        <taxon>Pucciniomycotina</taxon>
        <taxon>Pucciniomycetes</taxon>
        <taxon>Pucciniales</taxon>
        <taxon>Pucciniaceae</taxon>
        <taxon>Puccinia</taxon>
    </lineage>
</organism>